<dbReference type="PROSITE" id="PS00383">
    <property type="entry name" value="TYR_PHOSPHATASE_1"/>
    <property type="match status" value="1"/>
</dbReference>
<reference evidence="7 8" key="1">
    <citation type="journal article" date="2015" name="Int. J. Syst. Evol. Microbiol.">
        <title>Gemmobacter intermedius sp. nov., isolated from a white stork (Ciconia ciconia).</title>
        <authorList>
            <person name="Kampfer P."/>
            <person name="Jerzak L."/>
            <person name="Wilharm G."/>
            <person name="Golke J."/>
            <person name="Busse H.J."/>
            <person name="Glaeser S.P."/>
        </authorList>
    </citation>
    <scope>NUCLEOTIDE SEQUENCE [LARGE SCALE GENOMIC DNA]</scope>
    <source>
        <strain evidence="7 8">119/4</strain>
    </source>
</reference>
<protein>
    <recommendedName>
        <fullName evidence="2">protein-tyrosine-phosphatase</fullName>
        <ecNumber evidence="2">3.1.3.48</ecNumber>
    </recommendedName>
</protein>
<proteinExistence type="inferred from homology"/>
<evidence type="ECO:0000256" key="3">
    <source>
        <dbReference type="ARBA" id="ARBA00022801"/>
    </source>
</evidence>
<feature type="non-terminal residue" evidence="7">
    <location>
        <position position="361"/>
    </location>
</feature>
<keyword evidence="5" id="KW-0460">Magnesium</keyword>
<feature type="binding site" evidence="5">
    <location>
        <position position="229"/>
    </location>
    <ligand>
        <name>Mg(2+)</name>
        <dbReference type="ChEBI" id="CHEBI:18420"/>
        <label>1</label>
    </ligand>
</feature>
<evidence type="ECO:0000256" key="2">
    <source>
        <dbReference type="ARBA" id="ARBA00013064"/>
    </source>
</evidence>
<organism evidence="7 8">
    <name type="scientific">Falsigemmobacter intermedius</name>
    <dbReference type="NCBI Taxonomy" id="1553448"/>
    <lineage>
        <taxon>Bacteria</taxon>
        <taxon>Pseudomonadati</taxon>
        <taxon>Pseudomonadota</taxon>
        <taxon>Alphaproteobacteria</taxon>
        <taxon>Rhodobacterales</taxon>
        <taxon>Paracoccaceae</taxon>
        <taxon>Falsigemmobacter</taxon>
    </lineage>
</organism>
<dbReference type="EMBL" id="SBLC01000125">
    <property type="protein sequence ID" value="RWY33881.1"/>
    <property type="molecule type" value="Genomic_DNA"/>
</dbReference>
<dbReference type="RefSeq" id="WP_128491078.1">
    <property type="nucleotide sequence ID" value="NZ_SBLC01000125.1"/>
</dbReference>
<dbReference type="InterPro" id="IPR022778">
    <property type="entry name" value="CDKN3"/>
</dbReference>
<evidence type="ECO:0000313" key="7">
    <source>
        <dbReference type="EMBL" id="RWY33881.1"/>
    </source>
</evidence>
<sequence length="361" mass="40167">MRTSVSHPLQIDAFALATGQVGMTLCPGRKGRSLTGPAWDRDLATDVTALRAWGADIVVTLVDTDELSLLGCADLGDAVVRAGMEWFHIPFPDTKAPHDDWHLAWREISPRLHRALEEGGKVLVHCKAGLERTALVATLLQCERGERMEQALRRVTEARRHARLLPAQERWLSARLREDDLRRRRMRGAFFGGAMGDILGAEIEFWSLDQIRRRFPHGVVPITRDFTDDTQMTLFTAEGLLCGQVRGETRGIGTLEGPVHHAYLRWLLTQGEPAPITHIESFGLMLDPRMQKRRAPGMTCLSALSAAEYFGQQQRNVSKGCGSLMRSVPLPLFRRDREALISAQDISGLTHGHQTAADSCA</sequence>
<comment type="caution">
    <text evidence="7">The sequence shown here is derived from an EMBL/GenBank/DDBJ whole genome shotgun (WGS) entry which is preliminary data.</text>
</comment>
<dbReference type="Proteomes" id="UP000287168">
    <property type="component" value="Unassembled WGS sequence"/>
</dbReference>
<dbReference type="OrthoDB" id="9806482at2"/>
<evidence type="ECO:0000256" key="1">
    <source>
        <dbReference type="ARBA" id="ARBA00010702"/>
    </source>
</evidence>
<comment type="similarity">
    <text evidence="1">Belongs to the ADP-ribosylglycohydrolase family.</text>
</comment>
<dbReference type="Gene3D" id="1.10.4080.10">
    <property type="entry name" value="ADP-ribosylation/Crystallin J1"/>
    <property type="match status" value="1"/>
</dbReference>
<dbReference type="Gene3D" id="3.90.190.10">
    <property type="entry name" value="Protein tyrosine phosphatase superfamily"/>
    <property type="match status" value="1"/>
</dbReference>
<dbReference type="InterPro" id="IPR036705">
    <property type="entry name" value="Ribosyl_crysJ1_sf"/>
</dbReference>
<evidence type="ECO:0000256" key="5">
    <source>
        <dbReference type="PIRSR" id="PIRSR605502-1"/>
    </source>
</evidence>
<dbReference type="InterPro" id="IPR005502">
    <property type="entry name" value="Ribosyl_crysJ1"/>
</dbReference>
<dbReference type="Pfam" id="PF05706">
    <property type="entry name" value="CDKN3"/>
    <property type="match status" value="1"/>
</dbReference>
<dbReference type="GO" id="GO:0046872">
    <property type="term" value="F:metal ion binding"/>
    <property type="evidence" value="ECO:0007669"/>
    <property type="project" value="UniProtKB-KW"/>
</dbReference>
<evidence type="ECO:0000313" key="8">
    <source>
        <dbReference type="Proteomes" id="UP000287168"/>
    </source>
</evidence>
<comment type="cofactor">
    <cofactor evidence="5">
        <name>Mg(2+)</name>
        <dbReference type="ChEBI" id="CHEBI:18420"/>
    </cofactor>
    <text evidence="5">Binds 2 magnesium ions per subunit.</text>
</comment>
<dbReference type="InterPro" id="IPR016130">
    <property type="entry name" value="Tyr_Pase_AS"/>
</dbReference>
<feature type="binding site" evidence="5">
    <location>
        <position position="227"/>
    </location>
    <ligand>
        <name>Mg(2+)</name>
        <dbReference type="ChEBI" id="CHEBI:18420"/>
        <label>1</label>
    </ligand>
</feature>
<keyword evidence="3" id="KW-0378">Hydrolase</keyword>
<dbReference type="GO" id="GO:0004725">
    <property type="term" value="F:protein tyrosine phosphatase activity"/>
    <property type="evidence" value="ECO:0007669"/>
    <property type="project" value="UniProtKB-EC"/>
</dbReference>
<dbReference type="InterPro" id="IPR050792">
    <property type="entry name" value="ADP-ribosylglycohydrolase"/>
</dbReference>
<dbReference type="InterPro" id="IPR000387">
    <property type="entry name" value="Tyr_Pase_dom"/>
</dbReference>
<keyword evidence="8" id="KW-1185">Reference proteome</keyword>
<keyword evidence="5" id="KW-0479">Metal-binding</keyword>
<dbReference type="AlphaFoldDB" id="A0A451GG30"/>
<dbReference type="EC" id="3.1.3.48" evidence="2"/>
<evidence type="ECO:0000256" key="4">
    <source>
        <dbReference type="ARBA" id="ARBA00022912"/>
    </source>
</evidence>
<dbReference type="PROSITE" id="PS50056">
    <property type="entry name" value="TYR_PHOSPHATASE_2"/>
    <property type="match status" value="1"/>
</dbReference>
<gene>
    <name evidence="7" type="ORF">EP867_19490</name>
</gene>
<evidence type="ECO:0000259" key="6">
    <source>
        <dbReference type="PROSITE" id="PS50056"/>
    </source>
</evidence>
<keyword evidence="4" id="KW-0904">Protein phosphatase</keyword>
<accession>A0A451GG30</accession>
<dbReference type="PANTHER" id="PTHR16222:SF24">
    <property type="entry name" value="ADP-RIBOSYLHYDROLASE ARH3"/>
    <property type="match status" value="1"/>
</dbReference>
<feature type="domain" description="Tyrosine specific protein phosphatases" evidence="6">
    <location>
        <begin position="106"/>
        <end position="170"/>
    </location>
</feature>
<dbReference type="SUPFAM" id="SSF101478">
    <property type="entry name" value="ADP-ribosylglycohydrolase"/>
    <property type="match status" value="1"/>
</dbReference>
<dbReference type="Pfam" id="PF03747">
    <property type="entry name" value="ADP_ribosyl_GH"/>
    <property type="match status" value="1"/>
</dbReference>
<dbReference type="InterPro" id="IPR029021">
    <property type="entry name" value="Prot-tyrosine_phosphatase-like"/>
</dbReference>
<dbReference type="PANTHER" id="PTHR16222">
    <property type="entry name" value="ADP-RIBOSYLGLYCOHYDROLASE"/>
    <property type="match status" value="1"/>
</dbReference>
<feature type="binding site" evidence="5">
    <location>
        <position position="228"/>
    </location>
    <ligand>
        <name>Mg(2+)</name>
        <dbReference type="ChEBI" id="CHEBI:18420"/>
        <label>1</label>
    </ligand>
</feature>
<dbReference type="SUPFAM" id="SSF52799">
    <property type="entry name" value="(Phosphotyrosine protein) phosphatases II"/>
    <property type="match status" value="1"/>
</dbReference>
<name>A0A451GG30_9RHOB</name>